<evidence type="ECO:0000313" key="3">
    <source>
        <dbReference type="EMBL" id="GAX77351.1"/>
    </source>
</evidence>
<feature type="compositionally biased region" description="Polar residues" evidence="2">
    <location>
        <begin position="2082"/>
        <end position="2092"/>
    </location>
</feature>
<feature type="region of interest" description="Disordered" evidence="2">
    <location>
        <begin position="2082"/>
        <end position="2109"/>
    </location>
</feature>
<evidence type="ECO:0000313" key="4">
    <source>
        <dbReference type="Proteomes" id="UP000232323"/>
    </source>
</evidence>
<keyword evidence="1" id="KW-0175">Coiled coil</keyword>
<dbReference type="PANTHER" id="PTHR34491:SF156">
    <property type="entry name" value="KINESIN MOTOR DOMAIN-CONTAINING PROTEIN"/>
    <property type="match status" value="1"/>
</dbReference>
<proteinExistence type="predicted"/>
<evidence type="ECO:0000256" key="2">
    <source>
        <dbReference type="SAM" id="MobiDB-lite"/>
    </source>
</evidence>
<comment type="caution">
    <text evidence="3">The sequence shown here is derived from an EMBL/GenBank/DDBJ whole genome shotgun (WGS) entry which is preliminary data.</text>
</comment>
<feature type="compositionally biased region" description="Basic and acidic residues" evidence="2">
    <location>
        <begin position="2094"/>
        <end position="2103"/>
    </location>
</feature>
<feature type="compositionally biased region" description="Polar residues" evidence="2">
    <location>
        <begin position="1003"/>
        <end position="1012"/>
    </location>
</feature>
<feature type="compositionally biased region" description="Low complexity" evidence="2">
    <location>
        <begin position="3638"/>
        <end position="3647"/>
    </location>
</feature>
<accession>A0A250X2Q6</accession>
<dbReference type="PANTHER" id="PTHR34491">
    <property type="entry name" value="A-TYPE INCLUSION PROTEIN, PUTATIVE-RELATED"/>
    <property type="match status" value="1"/>
</dbReference>
<organism evidence="3 4">
    <name type="scientific">Chlamydomonas eustigma</name>
    <dbReference type="NCBI Taxonomy" id="1157962"/>
    <lineage>
        <taxon>Eukaryota</taxon>
        <taxon>Viridiplantae</taxon>
        <taxon>Chlorophyta</taxon>
        <taxon>core chlorophytes</taxon>
        <taxon>Chlorophyceae</taxon>
        <taxon>CS clade</taxon>
        <taxon>Chlamydomonadales</taxon>
        <taxon>Chlamydomonadaceae</taxon>
        <taxon>Chlamydomonas</taxon>
    </lineage>
</organism>
<dbReference type="Proteomes" id="UP000232323">
    <property type="component" value="Unassembled WGS sequence"/>
</dbReference>
<protein>
    <submittedName>
        <fullName evidence="3">Uncharacterized protein</fullName>
    </submittedName>
</protein>
<feature type="compositionally biased region" description="Basic and acidic residues" evidence="2">
    <location>
        <begin position="3927"/>
        <end position="3938"/>
    </location>
</feature>
<feature type="region of interest" description="Disordered" evidence="2">
    <location>
        <begin position="3635"/>
        <end position="3664"/>
    </location>
</feature>
<feature type="coiled-coil region" evidence="1">
    <location>
        <begin position="2555"/>
        <end position="2582"/>
    </location>
</feature>
<feature type="region of interest" description="Disordered" evidence="2">
    <location>
        <begin position="578"/>
        <end position="599"/>
    </location>
</feature>
<evidence type="ECO:0000256" key="1">
    <source>
        <dbReference type="SAM" id="Coils"/>
    </source>
</evidence>
<feature type="region of interest" description="Disordered" evidence="2">
    <location>
        <begin position="893"/>
        <end position="915"/>
    </location>
</feature>
<feature type="coiled-coil region" evidence="1">
    <location>
        <begin position="419"/>
        <end position="446"/>
    </location>
</feature>
<gene>
    <name evidence="3" type="ORF">CEUSTIGMA_g4797.t1</name>
</gene>
<feature type="compositionally biased region" description="Polar residues" evidence="2">
    <location>
        <begin position="1919"/>
        <end position="1929"/>
    </location>
</feature>
<feature type="compositionally biased region" description="Polar residues" evidence="2">
    <location>
        <begin position="1034"/>
        <end position="1051"/>
    </location>
</feature>
<feature type="coiled-coil region" evidence="1">
    <location>
        <begin position="1571"/>
        <end position="1598"/>
    </location>
</feature>
<feature type="region of interest" description="Disordered" evidence="2">
    <location>
        <begin position="3919"/>
        <end position="3938"/>
    </location>
</feature>
<reference evidence="3 4" key="1">
    <citation type="submission" date="2017-08" db="EMBL/GenBank/DDBJ databases">
        <title>Acidophilic green algal genome provides insights into adaptation to an acidic environment.</title>
        <authorList>
            <person name="Hirooka S."/>
            <person name="Hirose Y."/>
            <person name="Kanesaki Y."/>
            <person name="Higuchi S."/>
            <person name="Fujiwara T."/>
            <person name="Onuma R."/>
            <person name="Era A."/>
            <person name="Ohbayashi R."/>
            <person name="Uzuka A."/>
            <person name="Nozaki H."/>
            <person name="Yoshikawa H."/>
            <person name="Miyagishima S.Y."/>
        </authorList>
    </citation>
    <scope>NUCLEOTIDE SEQUENCE [LARGE SCALE GENOMIC DNA]</scope>
    <source>
        <strain evidence="3 4">NIES-2499</strain>
    </source>
</reference>
<feature type="region of interest" description="Disordered" evidence="2">
    <location>
        <begin position="1915"/>
        <end position="1939"/>
    </location>
</feature>
<feature type="compositionally biased region" description="Basic and acidic residues" evidence="2">
    <location>
        <begin position="578"/>
        <end position="587"/>
    </location>
</feature>
<dbReference type="EMBL" id="BEGY01000024">
    <property type="protein sequence ID" value="GAX77351.1"/>
    <property type="molecule type" value="Genomic_DNA"/>
</dbReference>
<keyword evidence="4" id="KW-1185">Reference proteome</keyword>
<feature type="region of interest" description="Disordered" evidence="2">
    <location>
        <begin position="989"/>
        <end position="1051"/>
    </location>
</feature>
<feature type="coiled-coil region" evidence="1">
    <location>
        <begin position="2457"/>
        <end position="2484"/>
    </location>
</feature>
<sequence length="4794" mass="513971">MALYLSPCWALTKGNDVLSTFQHDIRSFLDEFSNITHFEGFNMLEHNASPALKDLNEACLKEGPQTLLLSQKFSANAQRIFTTFSSLQEDLEKTLRELNALAKGSNKSGSLNMGDLMACTPMHYVPTFYDEEMMLTSLEIHDLDLDVAKEAAATSAAAKRLHEHAAAAASSYNTLRQEALMKELESANAAAHAMEEDSASEVSLSLQNIAVALTHLRQANRLRDLSDVAAQEARHLRSEARFKRSQSRVAASQAAVADTQSQLLQAILMMNKRSPGPLLPGYDLKQRPAGGSSSTTAAAAAAEEDIRVDERLHPAGGSSCDEAIMDSTRGQDFIGLGLNCNASDLFNTGNPPDHNIPPWRLSPLVLLNRDQESSASSPLPGLGSHQTSTSAVEVRLQIDRLKKHGESFHLAAEGAAHVAHALQKQARELLLKSEEYQEHVEIATEEYGNKHQFGLEVSSAVPEGGVQALRLVAASKLRTLHTDMLRNAESALQEEAGHREAARRCHAGSLVLEKELLLLGNEGPRCSTCPAEGSDYQSSLQSPQDSGCGRVVYRSNEGHSCLTLPSADDEKRTNIMQQHDEQQHEQHGQGIRLPSSSSAAGSAVSQSLSGLSHLLSLYGTEEVLPGSWDYYFSGVAACHGSGGGGTLITGTPAGSGPDGHDKFIRVIAEGHPRHSSTMERVGVDCRDGGDDDEDLIDDVLVAFTQAAMMSSGRLLNDLISARRMSSTGGLMSVTEAPKQRSESAVLEESGNLLLLDANVREELSARCLIEMAKLVGLARKWVAVGKQSNKYTSGGSKGSSYAAEGESSAACYTTTEQQHANSDLRTPHHEGCNPSSLVAADSHLQQKVPEQLQVALLHAKRLASRALKLQEIASGVLGEVSLAGMYCNSSSSTVTSSSISAPHKDNFSSKSTCPADSSLQQTEILLQQLPSPGVPPTAETGVLPTAETTPLSISSSLDPLSPPADFSTRVLGPRQQSFEFWLESAAPGATSTATAPTDHYSRGATSTASTAPTDHYSRGATSTATAPTDHYSRGATSTASTAPTDHYNNATPYLQESSDIFSWSSSTAAGRGDDLLYSGRAEVSSVGESLVRPIISAGHNKSSANLKGLNIGSSWLAAVDRCTCGDDELQAGLGVAADSSVTTMSRSSAIPVLKHSTMIKTLAETASLPWSQAAGGAEEQRRLLLPTRHVEQAVGGVPWPLAAAAGILGAVAVVPHADAELAEGGQLFKNSSSTANENTHDNLEVKAAEQPAEYYLQPKETASSRTSESLMSVLPANLEKDLELPSSMAESGCRVGNAAHHTDAAGLHTTGDKLRGPNTTPLPASGVNPANVVDVRSLLRCIPSAAAVSGLLMEKNNEGRHQQTAETMIHHPSAIRLQAAGISSDHDYTTSAVSSLGVPGVPGSFGPGPGTSSGLAARPQHYVVAAPQQQQQGPGVIIDPSSLCKQHTTRDVTTLTKSQKEAYLFTSSDQPSTGYAQLRQEAGAARLQQQWHHEMMAGAGKNLVSQLSTSLPLFEHDDDDDDGDHYPSAGALMQTDPLLHDVNLLAKDVELRIASLPPSSTDNNAAQQLSKKVLKARKANIEARLQSAEASLEESRRLISERAGEAGAAEERADLARNLALELMSKGWLVDSSEASSLASLEGSRLIALREEVLLLQKVQVQHDADRKKLQEKLEMLTSQAAMAEGLFGTYMQEDQVLADEVEVMSLLKTMRDNVYSMLLCEPSLASGNNAAAAVPHQLVDSMSKASGSSNQMTNAEEKHVIRQIGGTANAESSSGTIRRQGQDFRTQPLLLAIAEIESLILSSPAVAAVQKEGKLSYLHSVTSGTSTQGIVSPASSAECSILQRVQQLLLCEQGLKATNGFLETGSSTEGSTRLQANNHNGHLGRAQDAASSFQALRDCRVRLCHLIAAHALRKSEPQHNSPSITAQQPAGAGSLFTNKIPASDESAAADTWLPEATVRSALAAESTESIRKAVLDYGTTDHQQSDQQQDSAVDDLRLKHKDLTRVVDAAVLSLVYADAASHIQSSLKSTTVDALKPTTVDGKAEIPREDPPHILGQLSKAASEHLSNLAKFHHKLSMAGRTSQHLEQQARGNHAESSRVREGTSMQRNLQHSLTTPSFKIPEMEESAALMTHNKELAEQAYLALSAFRHLQAAINVCKERCQLQDQKSRHVESGSSLFEEYTQKISACEGAQRHHQSIQSLFQTSLNLLSAGITEQDLAKAAENEAATAAAAAAVVEEEQVLPRDDLNRLYCIALLQTVQDRRGKAKCYVEGSLWYKRAGQAAEQALEAANSLTARQLEEHALHRCLRDRFRDDCAALAESWSEDGGGLAGDDGIPRLCPCPHTTQCLRPELCVRLQNLHLVNAAQKATHHAQSVLDELQEFQSSALRNADHALMAHDLFPSTASESQDYPWKQVDDGYVDDDPGTSINDRQEVQPTANIINSNDKVLDPSKAEALDLRREADAAQLLLEETRTKLAVVERDKEVALGQVKELTGAATVIQAAAATDAVSLQAHVVQAAPGSRTCNKVQHLVTLLSDVDGMTNGHLDHVLALRKTYEERAEALMGQVQELSCSVQRMEDESEACGWQAAVLSHRAQCLMRYSQRLALMMEASRLSASSPNNTAQGIMTKQAKGPGAAYSEVASRPHSAEVDVWRQEAEDSVKADLCLLDADLAFTALELESMRMEGSRVSRSVMHQVQELVREAEFASSESAKATAAARITLSVGSCYAAAGSDSLGVELVNTAAIRIHHDLVPSSVNPAANVFLEGRGLAGREGVVRVLDNLHKAARLASKSAKLRKQTDALRSVFKRVSEEEAVASECLKVVKGLADLVNIAQETDDRSHNQCILEGKLDERHQMVNLMHIFHNNVKASMALALATGGKAASASAADVKNKKDAQPSSLEGAQFLLGLADLRRLGAEVALCKLKEVVRHNAIRRTAERIRGTNQENMSQSSSSSSGDLCQVLEALSAECICQLEYIQDLLSSHDIADDYSNTRVATAAVSALNALLAQPRAATSRGINKANKQSGTVVSCDKHQEHRLHHHPQHQTAAVKCRSHYAHGDDSCFCSSGSTTLTPMILEMGLDAASSVKDLLAQIQCRLDSVHQLSQLPRLLGLTFTSDDILLTEDSDRIMFCRSSNTPLSYPPDDDYCRTKPPEKEQLYPAAAAISGAAAAAAAISGAAAASSTHLLRDDEQMDHDQEMVARNHDGLPHVIREDYGETSSRCRCILLKAAASATRLDRLSSVGAENLKRWKDMAEGLQTSIARASEAGSCVEPPTTAGSVEQEVVSTTAADAANRVSPQVLMGLLAARVDALVNSLGRNCTLLQHAASQYQSVLQDAGCCWEQVSWGVDFTTSTSYIKDSAIPTNPHSHSSNNRQSLAATTTENYSLHSILQQIQSLEGRHVALQELERSITSQTAACDAHVRGVACLHSALSDLLLSSSSGNHDDDHEKGLVLSYDHAVAVMAADDDCKLESRRNAAAAGGIMTTTFSSLMSNNGTVIGKPSRGAGLSSIFKTNSKKTKSVAGAGPAGRKDELLLADSQHAGGPGFKAALTLSELLATKVPTLSSGGAHQKNGSRTDHHQGGMKQAMQEAEVEYLQARDLENESCKCEQNYQLLIKGGMTEIISAAVHQFTPASKSDSQPSSSHCDHDQNLESITPPPPSQCANNLIRAGGIISMDDDDTTRVASDATSSAVAELNITVKDQQEARYIDKDIRSGEAAAISSPSALPISSAGCFKSADEMNSMLDSSERTPGAAGGIGSTGSRAAAAAAAASRASAMLTPLVDLRGRTHKHASSLPPAAAQISTLSVIHADTPEGGPPSFSKLPSPLTLYPGNRKIEKQVIKAIRQTLPASTTSVRDKGGGDDNAAWEAAENGHADGSTTPSWRECLHGLAKEALASASSPSSRLTDKHYYNTSSYQTSKHTGHYDDRSKDISKSSRLEVPAALNNVSSQLADRTDVAAQRRMTSYTATPTRASCIVSSALLDKGKNHTFPTTAAAVLPTATQLHLNRRIQLPSNMSSQTAAALLKLWQRLLTVAVSGQLLAACLAEALGQCRTEGAARLVVAVQECLPSHHMQYQIVASKQIQGQLIAIRAKEEKCVSDAGEARVMVERLRMIMATLDGINYSGQRSHWLDRGAADQDSLEIRQQQKETLVEAGLRLSDACSVLYEGATTSCSNPSAIMRLGEKSGLQKQGIGSKTSYNIVGRLCPAGQRQGHSIGRWSNRLGRDTYYPEACYDDSSNRDQIVSSEGHSLMLGRCLRQLQEVKAWLLSLVEDARRREVELKEKAERFKRMSKDLFMRADMVVMVHESPTTSTFPLSAISIVQGSRQHEQRQRNSVAASKRERYRLKAQEASEAYYELLTQSQAAGAEHATVEALYHASEQIWNTALSSAEESLKSMTHLSDSTYCALDLVMMLSQHEDQQIVRTMDHSPPLLSSGSRITPSSRTFHPPACSNLKQKPAMAAFSNPKPAMAAFSQQIPSTQRHNHTASSREQVNDVTAAIPAATRTSASIFLSQCLENSRLALSCESRSLVLSEQVLKGLGSLVHDCRSKLHTCFAELEEKSTKLRMQSGTYQEEANAARNKANRATDKSRETTFASSTTFLTAPSAIMSAANHPQRCHDHDHTSTAYLLVEAAEGWHRVAEAAADSAQELLTSSESAATAASHYLEAAEKAPDVLEGVSKSFALFVEDKCRAVLQCTKQLALATPATSLIFTPCDGGSNNESSSSARLRGLSLCLNQQHRSKLHNNGDLIIQDMVAAASVMGSDKRSSSAKSTLFHDLGISRWVARSNQ</sequence>
<name>A0A250X2Q6_9CHLO</name>